<proteinExistence type="inferred from homology"/>
<dbReference type="InterPro" id="IPR043135">
    <property type="entry name" value="Fur_C"/>
</dbReference>
<comment type="subcellular location">
    <subcellularLocation>
        <location evidence="1">Cytoplasm</location>
    </subcellularLocation>
</comment>
<organism evidence="11 12">
    <name type="scientific">Selenomonas sputigena (strain ATCC 35185 / DSM 20758 / CCUG 44933 / VPI D19B-28)</name>
    <dbReference type="NCBI Taxonomy" id="546271"/>
    <lineage>
        <taxon>Bacteria</taxon>
        <taxon>Bacillati</taxon>
        <taxon>Bacillota</taxon>
        <taxon>Negativicutes</taxon>
        <taxon>Selenomonadales</taxon>
        <taxon>Selenomonadaceae</taxon>
        <taxon>Selenomonas</taxon>
    </lineage>
</organism>
<evidence type="ECO:0000256" key="3">
    <source>
        <dbReference type="ARBA" id="ARBA00022490"/>
    </source>
</evidence>
<dbReference type="GO" id="GO:0005737">
    <property type="term" value="C:cytoplasm"/>
    <property type="evidence" value="ECO:0007669"/>
    <property type="project" value="UniProtKB-SubCell"/>
</dbReference>
<evidence type="ECO:0000256" key="7">
    <source>
        <dbReference type="ARBA" id="ARBA00023015"/>
    </source>
</evidence>
<dbReference type="PANTHER" id="PTHR33202:SF8">
    <property type="entry name" value="PEROXIDE-RESPONSIVE REPRESSOR PERR"/>
    <property type="match status" value="1"/>
</dbReference>
<evidence type="ECO:0000256" key="1">
    <source>
        <dbReference type="ARBA" id="ARBA00004496"/>
    </source>
</evidence>
<dbReference type="GO" id="GO:1900376">
    <property type="term" value="P:regulation of secondary metabolite biosynthetic process"/>
    <property type="evidence" value="ECO:0007669"/>
    <property type="project" value="TreeGrafter"/>
</dbReference>
<dbReference type="FunFam" id="1.10.10.10:FF:000007">
    <property type="entry name" value="Ferric uptake regulation protein"/>
    <property type="match status" value="1"/>
</dbReference>
<dbReference type="Gene3D" id="1.10.10.10">
    <property type="entry name" value="Winged helix-like DNA-binding domain superfamily/Winged helix DNA-binding domain"/>
    <property type="match status" value="1"/>
</dbReference>
<dbReference type="GO" id="GO:0045892">
    <property type="term" value="P:negative regulation of DNA-templated transcription"/>
    <property type="evidence" value="ECO:0007669"/>
    <property type="project" value="TreeGrafter"/>
</dbReference>
<keyword evidence="7" id="KW-0805">Transcription regulation</keyword>
<dbReference type="PANTHER" id="PTHR33202">
    <property type="entry name" value="ZINC UPTAKE REGULATION PROTEIN"/>
    <property type="match status" value="1"/>
</dbReference>
<keyword evidence="6 10" id="KW-0862">Zinc</keyword>
<evidence type="ECO:0000256" key="9">
    <source>
        <dbReference type="ARBA" id="ARBA00023163"/>
    </source>
</evidence>
<keyword evidence="8" id="KW-0238">DNA-binding</keyword>
<reference evidence="11 12" key="1">
    <citation type="submission" date="2009-09" db="EMBL/GenBank/DDBJ databases">
        <authorList>
            <person name="Weinstock G."/>
            <person name="Sodergren E."/>
            <person name="Clifton S."/>
            <person name="Fulton L."/>
            <person name="Fulton B."/>
            <person name="Courtney L."/>
            <person name="Fronick C."/>
            <person name="Harrison M."/>
            <person name="Strong C."/>
            <person name="Farmer C."/>
            <person name="Delahaunty K."/>
            <person name="Markovic C."/>
            <person name="Hall O."/>
            <person name="Minx P."/>
            <person name="Tomlinson C."/>
            <person name="Mitreva M."/>
            <person name="Nelson J."/>
            <person name="Hou S."/>
            <person name="Wollam A."/>
            <person name="Pepin K.H."/>
            <person name="Johnson M."/>
            <person name="Bhonagiri V."/>
            <person name="Nash W.E."/>
            <person name="Warren W."/>
            <person name="Chinwalla A."/>
            <person name="Mardis E.R."/>
            <person name="Wilson R.K."/>
        </authorList>
    </citation>
    <scope>NUCLEOTIDE SEQUENCE [LARGE SCALE GENOMIC DNA]</scope>
    <source>
        <strain evidence="12">ATCC 35185 / DSM 20758 / VPI D19B-28</strain>
    </source>
</reference>
<keyword evidence="4" id="KW-0678">Repressor</keyword>
<evidence type="ECO:0000313" key="12">
    <source>
        <dbReference type="Proteomes" id="UP000003505"/>
    </source>
</evidence>
<comment type="caution">
    <text evidence="11">The sequence shown here is derived from an EMBL/GenBank/DDBJ whole genome shotgun (WGS) entry which is preliminary data.</text>
</comment>
<feature type="binding site" evidence="10">
    <location>
        <position position="143"/>
    </location>
    <ligand>
        <name>Zn(2+)</name>
        <dbReference type="ChEBI" id="CHEBI:29105"/>
    </ligand>
</feature>
<evidence type="ECO:0000313" key="11">
    <source>
        <dbReference type="EMBL" id="EEX77316.1"/>
    </source>
</evidence>
<dbReference type="EMBL" id="ACKP02000022">
    <property type="protein sequence ID" value="EEX77316.1"/>
    <property type="molecule type" value="Genomic_DNA"/>
</dbReference>
<protein>
    <submittedName>
        <fullName evidence="11">Transcriptional regulator, Fur family</fullName>
    </submittedName>
</protein>
<feature type="binding site" evidence="10">
    <location>
        <position position="140"/>
    </location>
    <ligand>
        <name>Zn(2+)</name>
        <dbReference type="ChEBI" id="CHEBI:29105"/>
    </ligand>
</feature>
<dbReference type="GO" id="GO:0008270">
    <property type="term" value="F:zinc ion binding"/>
    <property type="evidence" value="ECO:0007669"/>
    <property type="project" value="TreeGrafter"/>
</dbReference>
<dbReference type="eggNOG" id="COG0735">
    <property type="taxonomic scope" value="Bacteria"/>
</dbReference>
<dbReference type="GO" id="GO:0000976">
    <property type="term" value="F:transcription cis-regulatory region binding"/>
    <property type="evidence" value="ECO:0007669"/>
    <property type="project" value="TreeGrafter"/>
</dbReference>
<keyword evidence="3" id="KW-0963">Cytoplasm</keyword>
<gene>
    <name evidence="11" type="ORF">SELSPUOL_01296</name>
</gene>
<dbReference type="GO" id="GO:0003700">
    <property type="term" value="F:DNA-binding transcription factor activity"/>
    <property type="evidence" value="ECO:0007669"/>
    <property type="project" value="InterPro"/>
</dbReference>
<evidence type="ECO:0000256" key="2">
    <source>
        <dbReference type="ARBA" id="ARBA00007957"/>
    </source>
</evidence>
<comment type="cofactor">
    <cofactor evidence="10">
        <name>Zn(2+)</name>
        <dbReference type="ChEBI" id="CHEBI:29105"/>
    </cofactor>
    <text evidence="10">Binds 1 zinc ion per subunit.</text>
</comment>
<feature type="binding site" evidence="10">
    <location>
        <position position="103"/>
    </location>
    <ligand>
        <name>Zn(2+)</name>
        <dbReference type="ChEBI" id="CHEBI:29105"/>
    </ligand>
</feature>
<dbReference type="AlphaFoldDB" id="C9LV06"/>
<dbReference type="CDD" id="cd07153">
    <property type="entry name" value="Fur_like"/>
    <property type="match status" value="1"/>
</dbReference>
<dbReference type="Gene3D" id="3.30.1490.190">
    <property type="match status" value="1"/>
</dbReference>
<dbReference type="InterPro" id="IPR036390">
    <property type="entry name" value="WH_DNA-bd_sf"/>
</dbReference>
<dbReference type="InterPro" id="IPR002481">
    <property type="entry name" value="FUR"/>
</dbReference>
<evidence type="ECO:0000256" key="10">
    <source>
        <dbReference type="PIRSR" id="PIRSR602481-1"/>
    </source>
</evidence>
<feature type="binding site" evidence="10">
    <location>
        <position position="100"/>
    </location>
    <ligand>
        <name>Zn(2+)</name>
        <dbReference type="ChEBI" id="CHEBI:29105"/>
    </ligand>
</feature>
<dbReference type="STRING" id="546271.Selsp_2273"/>
<evidence type="ECO:0000256" key="8">
    <source>
        <dbReference type="ARBA" id="ARBA00023125"/>
    </source>
</evidence>
<comment type="similarity">
    <text evidence="2">Belongs to the Fur family.</text>
</comment>
<evidence type="ECO:0000256" key="5">
    <source>
        <dbReference type="ARBA" id="ARBA00022723"/>
    </source>
</evidence>
<keyword evidence="9" id="KW-0804">Transcription</keyword>
<dbReference type="Proteomes" id="UP000003505">
    <property type="component" value="Unassembled WGS sequence"/>
</dbReference>
<name>C9LV06_SELS3</name>
<sequence length="148" mass="16505">MCKEENIMVMQEVTTLLREKGFKVTPQRLAVYDVLCHTKAHPTADMIYGELQPTYPTMSLATVYKTLDILSKVGLVQVLNVGEESFRYDANTTSHPHICCVSCGRVDDVYKADAGDLVEQVENETGYAVSGKQLYFYGMCPACRKAAH</sequence>
<evidence type="ECO:0000256" key="4">
    <source>
        <dbReference type="ARBA" id="ARBA00022491"/>
    </source>
</evidence>
<evidence type="ECO:0000256" key="6">
    <source>
        <dbReference type="ARBA" id="ARBA00022833"/>
    </source>
</evidence>
<dbReference type="InterPro" id="IPR036388">
    <property type="entry name" value="WH-like_DNA-bd_sf"/>
</dbReference>
<keyword evidence="5 10" id="KW-0479">Metal-binding</keyword>
<accession>C9LV06</accession>
<dbReference type="Pfam" id="PF01475">
    <property type="entry name" value="FUR"/>
    <property type="match status" value="1"/>
</dbReference>
<dbReference type="SUPFAM" id="SSF46785">
    <property type="entry name" value="Winged helix' DNA-binding domain"/>
    <property type="match status" value="1"/>
</dbReference>